<evidence type="ECO:0000313" key="3">
    <source>
        <dbReference type="Proteomes" id="UP000242519"/>
    </source>
</evidence>
<dbReference type="EMBL" id="MZNU01000435">
    <property type="protein sequence ID" value="OWO97511.1"/>
    <property type="molecule type" value="Genomic_DNA"/>
</dbReference>
<feature type="region of interest" description="Disordered" evidence="1">
    <location>
        <begin position="217"/>
        <end position="245"/>
    </location>
</feature>
<feature type="region of interest" description="Disordered" evidence="1">
    <location>
        <begin position="62"/>
        <end position="84"/>
    </location>
</feature>
<gene>
    <name evidence="2" type="ORF">B2J93_9132</name>
</gene>
<dbReference type="OrthoDB" id="5345504at2759"/>
<evidence type="ECO:0000256" key="1">
    <source>
        <dbReference type="SAM" id="MobiDB-lite"/>
    </source>
</evidence>
<dbReference type="InParanoid" id="A0A218YU16"/>
<feature type="compositionally biased region" description="Acidic residues" evidence="1">
    <location>
        <begin position="236"/>
        <end position="245"/>
    </location>
</feature>
<dbReference type="Pfam" id="PF20354">
    <property type="entry name" value="DUF6649"/>
    <property type="match status" value="1"/>
</dbReference>
<proteinExistence type="predicted"/>
<dbReference type="STRING" id="503106.A0A218YU16"/>
<organism evidence="2 3">
    <name type="scientific">Diplocarpon coronariae</name>
    <dbReference type="NCBI Taxonomy" id="2795749"/>
    <lineage>
        <taxon>Eukaryota</taxon>
        <taxon>Fungi</taxon>
        <taxon>Dikarya</taxon>
        <taxon>Ascomycota</taxon>
        <taxon>Pezizomycotina</taxon>
        <taxon>Leotiomycetes</taxon>
        <taxon>Helotiales</taxon>
        <taxon>Drepanopezizaceae</taxon>
        <taxon>Diplocarpon</taxon>
    </lineage>
</organism>
<feature type="region of interest" description="Disordered" evidence="1">
    <location>
        <begin position="1"/>
        <end position="21"/>
    </location>
</feature>
<dbReference type="Proteomes" id="UP000242519">
    <property type="component" value="Unassembled WGS sequence"/>
</dbReference>
<sequence>MDRFQATGKIKKRKAETQDNERLSKRLSLLNLGKSRFKLLLVKDRAYGGFTERNGERLYVPVEHTTTSTAPLKPKSPLPSQDDDNMQLDNTKHKVYIYDLDAELSDSSESDDGKLVFLPDIQKHLRETRIPPMVFANREGELAGMNNQLVLYNIPSSLSVPEEKDSVRKAVIEARARARALQEQKLNGEAQYLRADANGSLMEGKSSFGSPQEIYEPRLEAMEDEPTQPMVRGLLDDDPDAMDLG</sequence>
<name>A0A218YU16_9HELO</name>
<dbReference type="InterPro" id="IPR046591">
    <property type="entry name" value="DUF6649"/>
</dbReference>
<dbReference type="AlphaFoldDB" id="A0A218YU16"/>
<accession>A0A218YU16</accession>
<keyword evidence="3" id="KW-1185">Reference proteome</keyword>
<protein>
    <submittedName>
        <fullName evidence="2">Uncharacterized protein</fullName>
    </submittedName>
</protein>
<evidence type="ECO:0000313" key="2">
    <source>
        <dbReference type="EMBL" id="OWO97511.1"/>
    </source>
</evidence>
<reference evidence="2 3" key="1">
    <citation type="submission" date="2017-04" db="EMBL/GenBank/DDBJ databases">
        <title>Draft genome sequence of Marssonina coronaria NL1: causal agent of apple blotch.</title>
        <authorList>
            <person name="Cheng Q."/>
        </authorList>
    </citation>
    <scope>NUCLEOTIDE SEQUENCE [LARGE SCALE GENOMIC DNA]</scope>
    <source>
        <strain evidence="2 3">NL1</strain>
    </source>
</reference>
<comment type="caution">
    <text evidence="2">The sequence shown here is derived from an EMBL/GenBank/DDBJ whole genome shotgun (WGS) entry which is preliminary data.</text>
</comment>